<evidence type="ECO:0000313" key="1">
    <source>
        <dbReference type="EMBL" id="MEQ2365514.1"/>
    </source>
</evidence>
<dbReference type="EMBL" id="JBBMEK010000126">
    <property type="protein sequence ID" value="MEQ2365514.1"/>
    <property type="molecule type" value="Genomic_DNA"/>
</dbReference>
<dbReference type="Proteomes" id="UP001469749">
    <property type="component" value="Unassembled WGS sequence"/>
</dbReference>
<organism evidence="1 2">
    <name type="scientific">Coprococcus intestinihominis</name>
    <dbReference type="NCBI Taxonomy" id="3133154"/>
    <lineage>
        <taxon>Bacteria</taxon>
        <taxon>Bacillati</taxon>
        <taxon>Bacillota</taxon>
        <taxon>Clostridia</taxon>
        <taxon>Lachnospirales</taxon>
        <taxon>Lachnospiraceae</taxon>
        <taxon>Coprococcus</taxon>
    </lineage>
</organism>
<name>A0ABV1B4Z9_9FIRM</name>
<dbReference type="SUPFAM" id="SSF159501">
    <property type="entry name" value="EreA/ChaN-like"/>
    <property type="match status" value="1"/>
</dbReference>
<gene>
    <name evidence="1" type="ORF">WMO25_10435</name>
</gene>
<dbReference type="PANTHER" id="PTHR31299">
    <property type="entry name" value="ESTERASE, PUTATIVE (AFU_ORTHOLOGUE AFUA_1G05850)-RELATED"/>
    <property type="match status" value="1"/>
</dbReference>
<sequence length="372" mass="42626">MAFIRYISYGGMNSGTQVNNEEFLKVAEEIDDIAIPENVKIFALGEATHGNKEFQELKLDLFRKMVEEYNCKAFALEADYGGCLLVNQYIHGEGKFTEDDAVKALAFHIYQTDEMRALIRYMADYNKQAKPEEMLSFYGFDMQNSDLDQKCVDEAFSELKMQYTDMEDAAETLKNIPGMEMYAQAARCYLQNQELSKASNVDYAKIRDHYMAENIDWIYEHVQKGNESMLMISGHNGHVAKKSTYTTFMGKELFEKYGDDYFVIGTDFYKTECNLPGKNGKRITRKFYSADPLANTAHALGMDMTYLDFNKLQKSEEIKKIINQSMLMGSLGEGYSFLNKILPNSYRINDVPAELYDGMIIVINATPTDIKH</sequence>
<comment type="caution">
    <text evidence="1">The sequence shown here is derived from an EMBL/GenBank/DDBJ whole genome shotgun (WGS) entry which is preliminary data.</text>
</comment>
<dbReference type="Gene3D" id="3.40.1660.10">
    <property type="entry name" value="EreA-like (biosynthetic domain)"/>
    <property type="match status" value="2"/>
</dbReference>
<dbReference type="CDD" id="cd14728">
    <property type="entry name" value="Ere-like"/>
    <property type="match status" value="1"/>
</dbReference>
<dbReference type="RefSeq" id="WP_349085268.1">
    <property type="nucleotide sequence ID" value="NZ_JBBMEK010000126.1"/>
</dbReference>
<dbReference type="InterPro" id="IPR007815">
    <property type="entry name" value="Emycin_Estase"/>
</dbReference>
<dbReference type="Gene3D" id="3.30.1870.10">
    <property type="entry name" value="EreA-like, domain 2"/>
    <property type="match status" value="1"/>
</dbReference>
<dbReference type="PANTHER" id="PTHR31299:SF0">
    <property type="entry name" value="ESTERASE, PUTATIVE (AFU_ORTHOLOGUE AFUA_1G05850)-RELATED"/>
    <property type="match status" value="1"/>
</dbReference>
<dbReference type="Gene3D" id="1.20.1440.30">
    <property type="entry name" value="Biosynthetic Protein domain"/>
    <property type="match status" value="1"/>
</dbReference>
<evidence type="ECO:0000313" key="2">
    <source>
        <dbReference type="Proteomes" id="UP001469749"/>
    </source>
</evidence>
<reference evidence="1 2" key="1">
    <citation type="submission" date="2024-03" db="EMBL/GenBank/DDBJ databases">
        <title>Human intestinal bacterial collection.</title>
        <authorList>
            <person name="Pauvert C."/>
            <person name="Hitch T.C.A."/>
            <person name="Clavel T."/>
        </authorList>
    </citation>
    <scope>NUCLEOTIDE SEQUENCE [LARGE SCALE GENOMIC DNA]</scope>
    <source>
        <strain evidence="1 2">CLA-AA-H190</strain>
    </source>
</reference>
<keyword evidence="2" id="KW-1185">Reference proteome</keyword>
<proteinExistence type="predicted"/>
<dbReference type="InterPro" id="IPR052036">
    <property type="entry name" value="Hydrolase/PRTase-associated"/>
</dbReference>
<dbReference type="Pfam" id="PF05139">
    <property type="entry name" value="Erythro_esteras"/>
    <property type="match status" value="2"/>
</dbReference>
<accession>A0ABV1B4Z9</accession>
<protein>
    <submittedName>
        <fullName evidence="1">Erythromycin esterase family protein</fullName>
    </submittedName>
</protein>